<evidence type="ECO:0000313" key="1">
    <source>
        <dbReference type="EMBL" id="MBO7742730.1"/>
    </source>
</evidence>
<dbReference type="EMBL" id="JAGGDJ010000001">
    <property type="protein sequence ID" value="MBO7742730.1"/>
    <property type="molecule type" value="Genomic_DNA"/>
</dbReference>
<reference evidence="1 2" key="1">
    <citation type="submission" date="2021-03" db="EMBL/GenBank/DDBJ databases">
        <title>Paenibacillus artemisicola MWE-103 whole genome sequence.</title>
        <authorList>
            <person name="Ham Y.J."/>
        </authorList>
    </citation>
    <scope>NUCLEOTIDE SEQUENCE [LARGE SCALE GENOMIC DNA]</scope>
    <source>
        <strain evidence="1 2">MWE-103</strain>
    </source>
</reference>
<comment type="caution">
    <text evidence="1">The sequence shown here is derived from an EMBL/GenBank/DDBJ whole genome shotgun (WGS) entry which is preliminary data.</text>
</comment>
<dbReference type="RefSeq" id="WP_208845704.1">
    <property type="nucleotide sequence ID" value="NZ_JAGGDJ010000001.1"/>
</dbReference>
<protein>
    <submittedName>
        <fullName evidence="1">YcaQ family DNA glycosylase</fullName>
    </submittedName>
</protein>
<evidence type="ECO:0000313" key="2">
    <source>
        <dbReference type="Proteomes" id="UP000670947"/>
    </source>
</evidence>
<proteinExistence type="predicted"/>
<organism evidence="1 2">
    <name type="scientific">Paenibacillus artemisiicola</name>
    <dbReference type="NCBI Taxonomy" id="1172618"/>
    <lineage>
        <taxon>Bacteria</taxon>
        <taxon>Bacillati</taxon>
        <taxon>Bacillota</taxon>
        <taxon>Bacilli</taxon>
        <taxon>Bacillales</taxon>
        <taxon>Paenibacillaceae</taxon>
        <taxon>Paenibacillus</taxon>
    </lineage>
</organism>
<gene>
    <name evidence="1" type="ORF">I8J29_00885</name>
</gene>
<accession>A0ABS3W368</accession>
<keyword evidence="2" id="KW-1185">Reference proteome</keyword>
<dbReference type="Pfam" id="PF06224">
    <property type="entry name" value="AlkZ-like"/>
    <property type="match status" value="1"/>
</dbReference>
<dbReference type="PANTHER" id="PTHR30528">
    <property type="entry name" value="CYTOPLASMIC PROTEIN"/>
    <property type="match status" value="1"/>
</dbReference>
<dbReference type="Proteomes" id="UP000670947">
    <property type="component" value="Unassembled WGS sequence"/>
</dbReference>
<dbReference type="InterPro" id="IPR009351">
    <property type="entry name" value="AlkZ-like"/>
</dbReference>
<name>A0ABS3W368_9BACL</name>
<dbReference type="PANTHER" id="PTHR30528:SF0">
    <property type="entry name" value="CYTOPLASMIC PROTEIN"/>
    <property type="match status" value="1"/>
</dbReference>
<sequence length="412" mass="47302">MKPIRTTKRALRRLLLERQLLLGPPAKRARSAAELRRHVVAALEALECVQIDPVAAVRPNQHLALAARIAGYEPRVLNGLLRDKEAFEYFANAACIIPLKDYAMFEPVRQRMRARTRDAIEGLRSVVDDVLRKLEAEGPLPAKAFESEERVHGYWDNVAAKTKATSHALNLLMDASFIRIVGREGNQRLFDVSSRSVPEDLLREAETIGPEEASDRMLRKYFRAYRVFEPSDARFGWQRFGASERREALERYVRAGEAAPVEIDGLKQPYFILTEDAELLERHREAEEGLREDEGPVRFLPPLDNLLWSRKRLEDLFGFAYRWEIYTPAVKRTYGYYAMPILAGDRLIGRMDPRLDAKRKHLTVELLHIEPEIRYTAKLRRNVERALDAFARAHGAETVSVERQAIGQALRP</sequence>